<dbReference type="Proteomes" id="UP000282529">
    <property type="component" value="Unassembled WGS sequence"/>
</dbReference>
<dbReference type="Pfam" id="PF10923">
    <property type="entry name" value="BrxC_BrxD"/>
    <property type="match status" value="1"/>
</dbReference>
<name>A0A3N9PE64_9BACL</name>
<sequence length="440" mass="49097">MNELKIPKRMTTALVNSLTAGVVPRIGLEHIAVGRRAEIESILRDLDNIAEGGAAFKLITGKYGSGKSFLLQMIRNYAMDRGFVVADADLSPERRLVGTKGQGLATYKELMSHLSTRTRPDGGALEVILQKWISSLQQKIMNERGMDPGHPSFAGEVEKEIFAVASDMRNLVHGFDFAKVLAAYWNGHKIGDEDLKQEALRWLRGEFATRTESRKALGVGVIIDDDNWYDYMKLWAEFSAAIGYKGLLLFIDEGVNLYKITNSVSRQSNYEKLLTMFNDTMQGKAEHLGIFLGGTPQFVEDHRRGLFSYEALRSRLVAGRYGFAAPNNFSGPIIPLDMLSSEEILVLLQRLRDIHSLHYGYPSALTDDQLVHFMEEASSRLGADELLTPRELVRDFMDLLHTLHGNPDTSFESLVGERAGAGNSESGKDTMDDLLAEFEL</sequence>
<dbReference type="AlphaFoldDB" id="A0A3N9PE64"/>
<reference evidence="1 2" key="1">
    <citation type="submission" date="2018-11" db="EMBL/GenBank/DDBJ databases">
        <title>Genome sequence of strain 7197.</title>
        <authorList>
            <person name="Gao J."/>
            <person name="Sun J."/>
        </authorList>
    </citation>
    <scope>NUCLEOTIDE SEQUENCE [LARGE SCALE GENOMIC DNA]</scope>
    <source>
        <strain evidence="1 2">7197</strain>
    </source>
</reference>
<organism evidence="1 2">
    <name type="scientific">Paenibacillus rhizophilus</name>
    <dbReference type="NCBI Taxonomy" id="1850366"/>
    <lineage>
        <taxon>Bacteria</taxon>
        <taxon>Bacillati</taxon>
        <taxon>Bacillota</taxon>
        <taxon>Bacilli</taxon>
        <taxon>Bacillales</taxon>
        <taxon>Paenibacillaceae</taxon>
        <taxon>Paenibacillus</taxon>
    </lineage>
</organism>
<dbReference type="RefSeq" id="WP_124694250.1">
    <property type="nucleotide sequence ID" value="NZ_JBHUFE010000016.1"/>
</dbReference>
<accession>A0A3N9PE64</accession>
<evidence type="ECO:0000313" key="1">
    <source>
        <dbReference type="EMBL" id="RQW13607.1"/>
    </source>
</evidence>
<dbReference type="SUPFAM" id="SSF52540">
    <property type="entry name" value="P-loop containing nucleoside triphosphate hydrolases"/>
    <property type="match status" value="1"/>
</dbReference>
<gene>
    <name evidence="1" type="ORF">EH198_04160</name>
</gene>
<evidence type="ECO:0000313" key="2">
    <source>
        <dbReference type="Proteomes" id="UP000282529"/>
    </source>
</evidence>
<dbReference type="InterPro" id="IPR027417">
    <property type="entry name" value="P-loop_NTPase"/>
</dbReference>
<proteinExistence type="predicted"/>
<dbReference type="InterPro" id="IPR021228">
    <property type="entry name" value="BrxD"/>
</dbReference>
<dbReference type="EMBL" id="RQPI01000001">
    <property type="protein sequence ID" value="RQW13607.1"/>
    <property type="molecule type" value="Genomic_DNA"/>
</dbReference>
<dbReference type="OrthoDB" id="9772976at2"/>
<keyword evidence="2" id="KW-1185">Reference proteome</keyword>
<comment type="caution">
    <text evidence="1">The sequence shown here is derived from an EMBL/GenBank/DDBJ whole genome shotgun (WGS) entry which is preliminary data.</text>
</comment>
<protein>
    <submittedName>
        <fullName evidence="1">Biotin carboxylase</fullName>
    </submittedName>
</protein>